<dbReference type="SFLD" id="SFLDS00003">
    <property type="entry name" value="Haloacid_Dehalogenase"/>
    <property type="match status" value="1"/>
</dbReference>
<dbReference type="SUPFAM" id="SSF56784">
    <property type="entry name" value="HAD-like"/>
    <property type="match status" value="1"/>
</dbReference>
<dbReference type="NCBIfam" id="TIGR01509">
    <property type="entry name" value="HAD-SF-IA-v3"/>
    <property type="match status" value="1"/>
</dbReference>
<dbReference type="Pfam" id="PF00702">
    <property type="entry name" value="Hydrolase"/>
    <property type="match status" value="1"/>
</dbReference>
<dbReference type="AlphaFoldDB" id="A0A0H5DJ03"/>
<proteinExistence type="predicted"/>
<evidence type="ECO:0000313" key="2">
    <source>
        <dbReference type="Proteomes" id="UP000043764"/>
    </source>
</evidence>
<protein>
    <submittedName>
        <fullName evidence="1">Alpha-D-glucose-1-phosphate phosphatase YihX</fullName>
        <ecNumber evidence="1">3.1.3.-</ecNumber>
    </submittedName>
</protein>
<dbReference type="Gene3D" id="3.40.50.1000">
    <property type="entry name" value="HAD superfamily/HAD-like"/>
    <property type="match status" value="1"/>
</dbReference>
<dbReference type="STRING" id="481446.NIT7645_01815"/>
<dbReference type="Proteomes" id="UP000043764">
    <property type="component" value="Unassembled WGS sequence"/>
</dbReference>
<dbReference type="InterPro" id="IPR023214">
    <property type="entry name" value="HAD_sf"/>
</dbReference>
<dbReference type="PANTHER" id="PTHR43611">
    <property type="entry name" value="ALPHA-D-GLUCOSE 1-PHOSPHATE PHOSPHATASE"/>
    <property type="match status" value="1"/>
</dbReference>
<accession>A0A0H5DJ03</accession>
<dbReference type="RefSeq" id="WP_050674008.1">
    <property type="nucleotide sequence ID" value="NZ_CVRL01000039.1"/>
</dbReference>
<dbReference type="InterPro" id="IPR023198">
    <property type="entry name" value="PGP-like_dom2"/>
</dbReference>
<keyword evidence="2" id="KW-1185">Reference proteome</keyword>
<dbReference type="GO" id="GO:0016787">
    <property type="term" value="F:hydrolase activity"/>
    <property type="evidence" value="ECO:0007669"/>
    <property type="project" value="UniProtKB-KW"/>
</dbReference>
<gene>
    <name evidence="1" type="primary">yihX</name>
    <name evidence="1" type="ORF">NIT7321_03092</name>
</gene>
<dbReference type="InterPro" id="IPR006439">
    <property type="entry name" value="HAD-SF_hydro_IA"/>
</dbReference>
<dbReference type="EC" id="3.1.3.-" evidence="1"/>
<organism evidence="1 2">
    <name type="scientific">Phaeobacter italicus</name>
    <dbReference type="NCBI Taxonomy" id="481446"/>
    <lineage>
        <taxon>Bacteria</taxon>
        <taxon>Pseudomonadati</taxon>
        <taxon>Pseudomonadota</taxon>
        <taxon>Alphaproteobacteria</taxon>
        <taxon>Rhodobacterales</taxon>
        <taxon>Roseobacteraceae</taxon>
        <taxon>Phaeobacter</taxon>
    </lineage>
</organism>
<dbReference type="SFLD" id="SFLDG01129">
    <property type="entry name" value="C1.5:_HAD__Beta-PGM__Phosphata"/>
    <property type="match status" value="1"/>
</dbReference>
<dbReference type="InterPro" id="IPR036412">
    <property type="entry name" value="HAD-like_sf"/>
</dbReference>
<reference evidence="2" key="1">
    <citation type="submission" date="2015-05" db="EMBL/GenBank/DDBJ databases">
        <authorList>
            <person name="Rodrigo-Torres Lidia"/>
            <person name="Arahal R.David."/>
        </authorList>
    </citation>
    <scope>NUCLEOTIDE SEQUENCE [LARGE SCALE GENOMIC DNA]</scope>
    <source>
        <strain evidence="2">CECT 7321</strain>
    </source>
</reference>
<dbReference type="PANTHER" id="PTHR43611:SF3">
    <property type="entry name" value="FLAVIN MONONUCLEOTIDE HYDROLASE 1, CHLOROPLATIC"/>
    <property type="match status" value="1"/>
</dbReference>
<name>A0A0H5DJ03_9RHOB</name>
<sequence>MPIDAVVFDIGRVLIEWDPERFYDSRLGEAERMRLFREVDLLGMNEGLDRGEDFKSAVYDLAERHPAWADEIRQWHDSWLKMAYAEIPHSVRLLRNLRRAGVPVFALSNFGIGPFELASTVYPFFKEFDQAYVSGYLGTLKPEPEIYEHLERGSKVAPNRLLFTDDRPENIAAAAERGWNTHLFTTPDTLARRLVDEGLLSEEDAT</sequence>
<evidence type="ECO:0000313" key="1">
    <source>
        <dbReference type="EMBL" id="CRL12220.1"/>
    </source>
</evidence>
<keyword evidence="1" id="KW-0378">Hydrolase</keyword>
<dbReference type="CDD" id="cd02603">
    <property type="entry name" value="HAD_sEH-N_like"/>
    <property type="match status" value="1"/>
</dbReference>
<dbReference type="EMBL" id="CVRL01000039">
    <property type="protein sequence ID" value="CRL12220.1"/>
    <property type="molecule type" value="Genomic_DNA"/>
</dbReference>
<dbReference type="Gene3D" id="1.10.150.240">
    <property type="entry name" value="Putative phosphatase, domain 2"/>
    <property type="match status" value="1"/>
</dbReference>